<dbReference type="Proteomes" id="UP000799429">
    <property type="component" value="Unassembled WGS sequence"/>
</dbReference>
<dbReference type="PANTHER" id="PTHR32487">
    <property type="entry name" value="3-OXO-DELTA(4,5)-STEROID 5-BETA-REDUCTASE"/>
    <property type="match status" value="1"/>
</dbReference>
<organism evidence="2 3">
    <name type="scientific">Patellaria atrata CBS 101060</name>
    <dbReference type="NCBI Taxonomy" id="1346257"/>
    <lineage>
        <taxon>Eukaryota</taxon>
        <taxon>Fungi</taxon>
        <taxon>Dikarya</taxon>
        <taxon>Ascomycota</taxon>
        <taxon>Pezizomycotina</taxon>
        <taxon>Dothideomycetes</taxon>
        <taxon>Dothideomycetes incertae sedis</taxon>
        <taxon>Patellariales</taxon>
        <taxon>Patellariaceae</taxon>
        <taxon>Patellaria</taxon>
    </lineage>
</organism>
<gene>
    <name evidence="2" type="ORF">M501DRAFT_951735</name>
</gene>
<evidence type="ECO:0000259" key="1">
    <source>
        <dbReference type="Pfam" id="PF22917"/>
    </source>
</evidence>
<evidence type="ECO:0000313" key="2">
    <source>
        <dbReference type="EMBL" id="KAF2841029.1"/>
    </source>
</evidence>
<feature type="domain" description="PRISE-like Rossmann-fold" evidence="1">
    <location>
        <begin position="5"/>
        <end position="392"/>
    </location>
</feature>
<sequence>MGNHALVYGASGITGWAIVNQLLEGYPSQDSFSKVTALTNRPLSKEAAQWPESEKLQVVSGLDLLTEKGQKGLEEEMKSKVKNIDTVSHVFFFAYIMKPEPSAEISVNVELLSRAVRAVENLSSSLEFVILPTGTKAYGVHLLDKFPFSNDLPCKESLPRIPEPYASEMFYYNQVDLLASLSKGKSWTWAEVRPDMIVGFVPNNNIYCLAQALALYLTLYASIEGKGAECPFPGTQRSWKNLSNDSGQDLIAKFAICASLHGDKTGDQAYNTCDNSKPSSWSQKWPVICEFFGLKGTGPLPEGQAPQPIQYVGDHVNEWHKLEKEYGLQTGRVGNDISFGGFPYFIMTMLDFDRQLDMTKTHEVWGDLKEEWDSKKTWWTAFERFRRAKIIP</sequence>
<keyword evidence="3" id="KW-1185">Reference proteome</keyword>
<dbReference type="InterPro" id="IPR036291">
    <property type="entry name" value="NAD(P)-bd_dom_sf"/>
</dbReference>
<dbReference type="Gene3D" id="3.40.50.720">
    <property type="entry name" value="NAD(P)-binding Rossmann-like Domain"/>
    <property type="match status" value="1"/>
</dbReference>
<dbReference type="PANTHER" id="PTHR32487:SF8">
    <property type="entry name" value="NAD-DEPENDENT EPIMERASE_DEHYDRATASE DOMAIN-CONTAINING PROTEIN"/>
    <property type="match status" value="1"/>
</dbReference>
<accession>A0A9P4SEN2</accession>
<proteinExistence type="predicted"/>
<dbReference type="InterPro" id="IPR055222">
    <property type="entry name" value="PRISE-like_Rossmann-fold"/>
</dbReference>
<dbReference type="EMBL" id="MU006092">
    <property type="protein sequence ID" value="KAF2841029.1"/>
    <property type="molecule type" value="Genomic_DNA"/>
</dbReference>
<evidence type="ECO:0000313" key="3">
    <source>
        <dbReference type="Proteomes" id="UP000799429"/>
    </source>
</evidence>
<dbReference type="Pfam" id="PF22917">
    <property type="entry name" value="PRISE"/>
    <property type="match status" value="1"/>
</dbReference>
<dbReference type="CDD" id="cd08948">
    <property type="entry name" value="5beta-POR_like_SDR_a"/>
    <property type="match status" value="1"/>
</dbReference>
<dbReference type="OrthoDB" id="1731983at2759"/>
<dbReference type="AlphaFoldDB" id="A0A9P4SEN2"/>
<name>A0A9P4SEN2_9PEZI</name>
<protein>
    <recommendedName>
        <fullName evidence="1">PRISE-like Rossmann-fold domain-containing protein</fullName>
    </recommendedName>
</protein>
<comment type="caution">
    <text evidence="2">The sequence shown here is derived from an EMBL/GenBank/DDBJ whole genome shotgun (WGS) entry which is preliminary data.</text>
</comment>
<reference evidence="2" key="1">
    <citation type="journal article" date="2020" name="Stud. Mycol.">
        <title>101 Dothideomycetes genomes: a test case for predicting lifestyles and emergence of pathogens.</title>
        <authorList>
            <person name="Haridas S."/>
            <person name="Albert R."/>
            <person name="Binder M."/>
            <person name="Bloem J."/>
            <person name="Labutti K."/>
            <person name="Salamov A."/>
            <person name="Andreopoulos B."/>
            <person name="Baker S."/>
            <person name="Barry K."/>
            <person name="Bills G."/>
            <person name="Bluhm B."/>
            <person name="Cannon C."/>
            <person name="Castanera R."/>
            <person name="Culley D."/>
            <person name="Daum C."/>
            <person name="Ezra D."/>
            <person name="Gonzalez J."/>
            <person name="Henrissat B."/>
            <person name="Kuo A."/>
            <person name="Liang C."/>
            <person name="Lipzen A."/>
            <person name="Lutzoni F."/>
            <person name="Magnuson J."/>
            <person name="Mondo S."/>
            <person name="Nolan M."/>
            <person name="Ohm R."/>
            <person name="Pangilinan J."/>
            <person name="Park H.-J."/>
            <person name="Ramirez L."/>
            <person name="Alfaro M."/>
            <person name="Sun H."/>
            <person name="Tritt A."/>
            <person name="Yoshinaga Y."/>
            <person name="Zwiers L.-H."/>
            <person name="Turgeon B."/>
            <person name="Goodwin S."/>
            <person name="Spatafora J."/>
            <person name="Crous P."/>
            <person name="Grigoriev I."/>
        </authorList>
    </citation>
    <scope>NUCLEOTIDE SEQUENCE</scope>
    <source>
        <strain evidence="2">CBS 101060</strain>
    </source>
</reference>
<dbReference type="SUPFAM" id="SSF51735">
    <property type="entry name" value="NAD(P)-binding Rossmann-fold domains"/>
    <property type="match status" value="1"/>
</dbReference>